<feature type="repeat" description="TPR" evidence="3">
    <location>
        <begin position="182"/>
        <end position="215"/>
    </location>
</feature>
<dbReference type="SMART" id="SM00028">
    <property type="entry name" value="TPR"/>
    <property type="match status" value="3"/>
</dbReference>
<dbReference type="AlphaFoldDB" id="A0A818ALU5"/>
<evidence type="ECO:0000256" key="3">
    <source>
        <dbReference type="PROSITE-ProRule" id="PRU00339"/>
    </source>
</evidence>
<keyword evidence="1" id="KW-0677">Repeat</keyword>
<evidence type="ECO:0000313" key="4">
    <source>
        <dbReference type="EMBL" id="CAF3406152.1"/>
    </source>
</evidence>
<sequence>MVSDGQMMNPFCSKSMLTVVHYRQKPFGSVQHLSFIKDEYEMLFCVGTVFRIKSVEDNGTIWHVALELSNGENIELKGLVEHFSKYVVETKPILLALADVLTEMGEYEKARHFSELFLSYLEPFPQNQLAGVTQSNIGLLDYHEGRYEKAMQKYKTRVSMQLLQQTVEVPSNKHDGRRHDLGLLYNNIRIIYIHNAKYDEALNFFEKALDHIFDNHIDITNVFNNIAVLCCFKCEYQLVLKHSEKALTLEQDTLLKNHPQLASTHLKIGEIRHQMGNYDPALKSYQIVDEIYRIALSPDHPVASYYTCKYRNDLYR</sequence>
<dbReference type="PANTHER" id="PTHR45641:SF19">
    <property type="entry name" value="NEPHROCYSTIN-3"/>
    <property type="match status" value="1"/>
</dbReference>
<evidence type="ECO:0000313" key="5">
    <source>
        <dbReference type="Proteomes" id="UP000663869"/>
    </source>
</evidence>
<organism evidence="4 5">
    <name type="scientific">Rotaria socialis</name>
    <dbReference type="NCBI Taxonomy" id="392032"/>
    <lineage>
        <taxon>Eukaryota</taxon>
        <taxon>Metazoa</taxon>
        <taxon>Spiralia</taxon>
        <taxon>Gnathifera</taxon>
        <taxon>Rotifera</taxon>
        <taxon>Eurotatoria</taxon>
        <taxon>Bdelloidea</taxon>
        <taxon>Philodinida</taxon>
        <taxon>Philodinidae</taxon>
        <taxon>Rotaria</taxon>
    </lineage>
</organism>
<dbReference type="Proteomes" id="UP000663869">
    <property type="component" value="Unassembled WGS sequence"/>
</dbReference>
<dbReference type="InterPro" id="IPR019734">
    <property type="entry name" value="TPR_rpt"/>
</dbReference>
<proteinExistence type="predicted"/>
<dbReference type="SUPFAM" id="SSF48452">
    <property type="entry name" value="TPR-like"/>
    <property type="match status" value="2"/>
</dbReference>
<dbReference type="Pfam" id="PF13424">
    <property type="entry name" value="TPR_12"/>
    <property type="match status" value="1"/>
</dbReference>
<protein>
    <recommendedName>
        <fullName evidence="6">Tetratricopeptide repeat protein</fullName>
    </recommendedName>
</protein>
<reference evidence="4" key="1">
    <citation type="submission" date="2021-02" db="EMBL/GenBank/DDBJ databases">
        <authorList>
            <person name="Nowell W R."/>
        </authorList>
    </citation>
    <scope>NUCLEOTIDE SEQUENCE</scope>
</reference>
<dbReference type="EMBL" id="CAJNYU010001035">
    <property type="protein sequence ID" value="CAF3406152.1"/>
    <property type="molecule type" value="Genomic_DNA"/>
</dbReference>
<comment type="caution">
    <text evidence="4">The sequence shown here is derived from an EMBL/GenBank/DDBJ whole genome shotgun (WGS) entry which is preliminary data.</text>
</comment>
<dbReference type="PANTHER" id="PTHR45641">
    <property type="entry name" value="TETRATRICOPEPTIDE REPEAT PROTEIN (AFU_ORTHOLOGUE AFUA_6G03870)"/>
    <property type="match status" value="1"/>
</dbReference>
<dbReference type="Gene3D" id="1.25.40.10">
    <property type="entry name" value="Tetratricopeptide repeat domain"/>
    <property type="match status" value="2"/>
</dbReference>
<keyword evidence="2 3" id="KW-0802">TPR repeat</keyword>
<evidence type="ECO:0000256" key="2">
    <source>
        <dbReference type="ARBA" id="ARBA00022803"/>
    </source>
</evidence>
<dbReference type="PROSITE" id="PS50005">
    <property type="entry name" value="TPR"/>
    <property type="match status" value="1"/>
</dbReference>
<evidence type="ECO:0000256" key="1">
    <source>
        <dbReference type="ARBA" id="ARBA00022737"/>
    </source>
</evidence>
<dbReference type="InterPro" id="IPR011990">
    <property type="entry name" value="TPR-like_helical_dom_sf"/>
</dbReference>
<name>A0A818ALU5_9BILA</name>
<evidence type="ECO:0008006" key="6">
    <source>
        <dbReference type="Google" id="ProtNLM"/>
    </source>
</evidence>
<gene>
    <name evidence="4" type="ORF">FME351_LOCUS9533</name>
</gene>
<accession>A0A818ALU5</accession>